<dbReference type="PANTHER" id="PTHR34987:SF4">
    <property type="entry name" value="ALPHA-L-RHAMNOSIDASE C-TERMINAL DOMAIN-CONTAINING PROTEIN"/>
    <property type="match status" value="1"/>
</dbReference>
<evidence type="ECO:0000259" key="2">
    <source>
        <dbReference type="Pfam" id="PF17389"/>
    </source>
</evidence>
<dbReference type="GO" id="GO:0005975">
    <property type="term" value="P:carbohydrate metabolic process"/>
    <property type="evidence" value="ECO:0007669"/>
    <property type="project" value="InterPro"/>
</dbReference>
<dbReference type="Gene3D" id="2.60.420.10">
    <property type="entry name" value="Maltose phosphorylase, domain 3"/>
    <property type="match status" value="1"/>
</dbReference>
<dbReference type="InterPro" id="IPR035396">
    <property type="entry name" value="Bac_rhamnosid6H"/>
</dbReference>
<name>A0A917HNB8_9BACT</name>
<sequence>MSFNLCLRRTQITRLTNAVAISTLLSSAIALPSQTIAPSALTPLDPARNVHFSTPNHTPLPEEYIWTSGDVTAKRHDHNKFPWSEIDRRIAPHYFRGHFKLSKIPNSGTIYIAGPRSARVYLNGTLLGDFSTNTDQPINFRVFHTDATKALRTGDNVVSIEAVRGKGVVTAGSPTTTQQLAYGEVLAVKLVAAPFGQADPHTLLLSNKDWRSESILTPGWQQPSFDDSNWPHVESLGPIESNIDFFQWSADAGMYGWPGYQGMSPWLRTLTLSPAEITHVYPGADSFDHIADLTQHGTAASAPFTITFHQPDPTDAEAPSILLDFGREIAGRIVFQSESSTDTLVSIAYGESELEALATGISTTQRGGNYLGTNLLTIPPHGVARGPKSAFRYVRVRFLRGVPTTSFRSIHAEAIVYPVEYAGSFESSDPVLNRIWETAAYTVHLCMQDDIWDAPKRDRGRWAGDLDVEAPTILTAFGDTKLLEDTLTHIAEITGSNQPVSGITGYTAQWITTLATLYQHSGDRAFVESQHDALLRLLQTMDNDLDPTTGLLKKDAKGWGFVDWSPGLYGATPDTAIGTTLEFLRAYQAAPALLRAANDESNARLYEQKCARLQEAAREALLSPATQTVGQTWQLNALSVLTNLDPAADSAVWSKVFSTVKQDSPTDQVISPYFNAYLIKAMSQTGHSREALHWLRDYWGGMLDEGATSFWESYDLRWPKTNYHLSLEADGTSGYFVSLAHGWSSGPLPWISENILGIRPTAPGYAAVELRPNLLGLAYARGSVATPHGAIRLSLDSKTLSIDLPQGVESAELYLPTATGANNTEAKRLTHSGHYDFSIR</sequence>
<dbReference type="SUPFAM" id="SSF49785">
    <property type="entry name" value="Galactose-binding domain-like"/>
    <property type="match status" value="1"/>
</dbReference>
<dbReference type="AlphaFoldDB" id="A0A917HNB8"/>
<dbReference type="Gene3D" id="2.60.120.260">
    <property type="entry name" value="Galactose-binding domain-like"/>
    <property type="match status" value="2"/>
</dbReference>
<dbReference type="Proteomes" id="UP000647241">
    <property type="component" value="Unassembled WGS sequence"/>
</dbReference>
<evidence type="ECO:0000313" key="4">
    <source>
        <dbReference type="EMBL" id="GGG84289.1"/>
    </source>
</evidence>
<evidence type="ECO:0008006" key="6">
    <source>
        <dbReference type="Google" id="ProtNLM"/>
    </source>
</evidence>
<dbReference type="RefSeq" id="WP_188554991.1">
    <property type="nucleotide sequence ID" value="NZ_BMGT01000003.1"/>
</dbReference>
<feature type="signal peptide" evidence="1">
    <location>
        <begin position="1"/>
        <end position="30"/>
    </location>
</feature>
<dbReference type="InterPro" id="IPR035398">
    <property type="entry name" value="Bac_rhamnosid_C"/>
</dbReference>
<evidence type="ECO:0000313" key="5">
    <source>
        <dbReference type="Proteomes" id="UP000647241"/>
    </source>
</evidence>
<protein>
    <recommendedName>
        <fullName evidence="6">Alpha-L-rhamnosidase-like protein</fullName>
    </recommendedName>
</protein>
<dbReference type="SUPFAM" id="SSF48208">
    <property type="entry name" value="Six-hairpin glycosidases"/>
    <property type="match status" value="1"/>
</dbReference>
<dbReference type="Pfam" id="PF17389">
    <property type="entry name" value="Bac_rhamnosid6H"/>
    <property type="match status" value="1"/>
</dbReference>
<dbReference type="InterPro" id="IPR012341">
    <property type="entry name" value="6hp_glycosidase-like_sf"/>
</dbReference>
<dbReference type="Pfam" id="PF17390">
    <property type="entry name" value="Bac_rhamnosid_C"/>
    <property type="match status" value="1"/>
</dbReference>
<evidence type="ECO:0000256" key="1">
    <source>
        <dbReference type="SAM" id="SignalP"/>
    </source>
</evidence>
<comment type="caution">
    <text evidence="4">The sequence shown here is derived from an EMBL/GenBank/DDBJ whole genome shotgun (WGS) entry which is preliminary data.</text>
</comment>
<keyword evidence="5" id="KW-1185">Reference proteome</keyword>
<dbReference type="PANTHER" id="PTHR34987">
    <property type="entry name" value="C, PUTATIVE (AFU_ORTHOLOGUE AFUA_3G02880)-RELATED"/>
    <property type="match status" value="1"/>
</dbReference>
<feature type="domain" description="Alpha-L-rhamnosidase six-hairpin glycosidase" evidence="2">
    <location>
        <begin position="422"/>
        <end position="755"/>
    </location>
</feature>
<feature type="chain" id="PRO_5036861958" description="Alpha-L-rhamnosidase-like protein" evidence="1">
    <location>
        <begin position="31"/>
        <end position="840"/>
    </location>
</feature>
<dbReference type="InterPro" id="IPR008979">
    <property type="entry name" value="Galactose-bd-like_sf"/>
</dbReference>
<evidence type="ECO:0000259" key="3">
    <source>
        <dbReference type="Pfam" id="PF17390"/>
    </source>
</evidence>
<feature type="domain" description="Alpha-L-rhamnosidase C-terminal" evidence="3">
    <location>
        <begin position="757"/>
        <end position="827"/>
    </location>
</feature>
<accession>A0A917HNB8</accession>
<proteinExistence type="predicted"/>
<keyword evidence="1" id="KW-0732">Signal</keyword>
<dbReference type="EMBL" id="BMGT01000003">
    <property type="protein sequence ID" value="GGG84289.1"/>
    <property type="molecule type" value="Genomic_DNA"/>
</dbReference>
<gene>
    <name evidence="4" type="ORF">GCM10011585_30110</name>
</gene>
<reference evidence="4" key="1">
    <citation type="journal article" date="2014" name="Int. J. Syst. Evol. Microbiol.">
        <title>Complete genome sequence of Corynebacterium casei LMG S-19264T (=DSM 44701T), isolated from a smear-ripened cheese.</title>
        <authorList>
            <consortium name="US DOE Joint Genome Institute (JGI-PGF)"/>
            <person name="Walter F."/>
            <person name="Albersmeier A."/>
            <person name="Kalinowski J."/>
            <person name="Ruckert C."/>
        </authorList>
    </citation>
    <scope>NUCLEOTIDE SEQUENCE</scope>
    <source>
        <strain evidence="4">CGMCC 1.12997</strain>
    </source>
</reference>
<reference evidence="4" key="2">
    <citation type="submission" date="2020-09" db="EMBL/GenBank/DDBJ databases">
        <authorList>
            <person name="Sun Q."/>
            <person name="Zhou Y."/>
        </authorList>
    </citation>
    <scope>NUCLEOTIDE SEQUENCE</scope>
    <source>
        <strain evidence="4">CGMCC 1.12997</strain>
    </source>
</reference>
<dbReference type="InterPro" id="IPR008928">
    <property type="entry name" value="6-hairpin_glycosidase_sf"/>
</dbReference>
<dbReference type="Gene3D" id="1.50.10.10">
    <property type="match status" value="1"/>
</dbReference>
<organism evidence="4 5">
    <name type="scientific">Edaphobacter dinghuensis</name>
    <dbReference type="NCBI Taxonomy" id="1560005"/>
    <lineage>
        <taxon>Bacteria</taxon>
        <taxon>Pseudomonadati</taxon>
        <taxon>Acidobacteriota</taxon>
        <taxon>Terriglobia</taxon>
        <taxon>Terriglobales</taxon>
        <taxon>Acidobacteriaceae</taxon>
        <taxon>Edaphobacter</taxon>
    </lineage>
</organism>